<keyword evidence="2" id="KW-1185">Reference proteome</keyword>
<sequence>MTIGAVALVGAPTLGYGITGAGVALVMDGAGTTHGDGIVGAGAVASVGAVVMAGPVAGDLPIGVVALAGAGAAMAMAGTEDIIEDITIEAMHTIEVEEDIPIV</sequence>
<comment type="caution">
    <text evidence="1">The sequence shown here is derived from an EMBL/GenBank/DDBJ whole genome shotgun (WGS) entry which is preliminary data.</text>
</comment>
<reference evidence="1 2" key="1">
    <citation type="submission" date="2018-05" db="EMBL/GenBank/DDBJ databases">
        <title>Complete genome sequence of Flagellimonas aquimarina ECD12 isolated from seaweed Ecklonia cava.</title>
        <authorList>
            <person name="Choi S."/>
            <person name="Seong C."/>
        </authorList>
    </citation>
    <scope>NUCLEOTIDE SEQUENCE [LARGE SCALE GENOMIC DNA]</scope>
    <source>
        <strain evidence="1 2">ECD12</strain>
    </source>
</reference>
<dbReference type="EMBL" id="QGEG01000002">
    <property type="protein sequence ID" value="PWL38158.1"/>
    <property type="molecule type" value="Genomic_DNA"/>
</dbReference>
<evidence type="ECO:0000313" key="2">
    <source>
        <dbReference type="Proteomes" id="UP000245762"/>
    </source>
</evidence>
<dbReference type="Proteomes" id="UP000245762">
    <property type="component" value="Unassembled WGS sequence"/>
</dbReference>
<protein>
    <submittedName>
        <fullName evidence="1">Uncharacterized protein</fullName>
    </submittedName>
</protein>
<dbReference type="AlphaFoldDB" id="A0A316KYG9"/>
<proteinExistence type="predicted"/>
<organism evidence="1 2">
    <name type="scientific">Flagellimonas aquimarina</name>
    <dbReference type="NCBI Taxonomy" id="2201895"/>
    <lineage>
        <taxon>Bacteria</taxon>
        <taxon>Pseudomonadati</taxon>
        <taxon>Bacteroidota</taxon>
        <taxon>Flavobacteriia</taxon>
        <taxon>Flavobacteriales</taxon>
        <taxon>Flavobacteriaceae</taxon>
        <taxon>Flagellimonas</taxon>
    </lineage>
</organism>
<evidence type="ECO:0000313" key="1">
    <source>
        <dbReference type="EMBL" id="PWL38158.1"/>
    </source>
</evidence>
<name>A0A316KYG9_9FLAO</name>
<gene>
    <name evidence="1" type="ORF">DKG77_07680</name>
</gene>
<accession>A0A316KYG9</accession>